<sequence length="137" mass="15289">INICESGDQKSIDLLEDEILKIHPNTYTFSKNLAEQIISTNSNNFPIAIVRPSVIGASLREPWPGWVSNINGFTSILMEIGKGVMRAMISKGSKRFDVVPVDYVVNMVICSAYHVTLHRNNEVKVYNTTSNAHVILK</sequence>
<dbReference type="Pfam" id="PF07993">
    <property type="entry name" value="NAD_binding_4"/>
    <property type="match status" value="1"/>
</dbReference>
<dbReference type="OrthoDB" id="429813at2759"/>
<dbReference type="GO" id="GO:0035336">
    <property type="term" value="P:long-chain fatty-acyl-CoA metabolic process"/>
    <property type="evidence" value="ECO:0007669"/>
    <property type="project" value="TreeGrafter"/>
</dbReference>
<dbReference type="STRING" id="166423.A0A0N0BBA3"/>
<evidence type="ECO:0000259" key="2">
    <source>
        <dbReference type="Pfam" id="PF07993"/>
    </source>
</evidence>
<dbReference type="InterPro" id="IPR013120">
    <property type="entry name" value="FAR_NAD-bd"/>
</dbReference>
<accession>A0A0N0BBA3</accession>
<protein>
    <recommendedName>
        <fullName evidence="1">Fatty acyl-CoA reductase</fullName>
        <ecNumber evidence="1">1.2.1.84</ecNumber>
    </recommendedName>
</protein>
<keyword evidence="1" id="KW-0521">NADP</keyword>
<keyword evidence="1" id="KW-0444">Lipid biosynthesis</keyword>
<organism evidence="3 4">
    <name type="scientific">Melipona quadrifasciata</name>
    <dbReference type="NCBI Taxonomy" id="166423"/>
    <lineage>
        <taxon>Eukaryota</taxon>
        <taxon>Metazoa</taxon>
        <taxon>Ecdysozoa</taxon>
        <taxon>Arthropoda</taxon>
        <taxon>Hexapoda</taxon>
        <taxon>Insecta</taxon>
        <taxon>Pterygota</taxon>
        <taxon>Neoptera</taxon>
        <taxon>Endopterygota</taxon>
        <taxon>Hymenoptera</taxon>
        <taxon>Apocrita</taxon>
        <taxon>Aculeata</taxon>
        <taxon>Apoidea</taxon>
        <taxon>Anthophila</taxon>
        <taxon>Apidae</taxon>
        <taxon>Melipona</taxon>
    </lineage>
</organism>
<proteinExistence type="inferred from homology"/>
<evidence type="ECO:0000313" key="4">
    <source>
        <dbReference type="Proteomes" id="UP000053105"/>
    </source>
</evidence>
<dbReference type="PANTHER" id="PTHR11011">
    <property type="entry name" value="MALE STERILITY PROTEIN 2-RELATED"/>
    <property type="match status" value="1"/>
</dbReference>
<dbReference type="AlphaFoldDB" id="A0A0N0BBA3"/>
<feature type="non-terminal residue" evidence="3">
    <location>
        <position position="1"/>
    </location>
</feature>
<keyword evidence="4" id="KW-1185">Reference proteome</keyword>
<dbReference type="GO" id="GO:0005777">
    <property type="term" value="C:peroxisome"/>
    <property type="evidence" value="ECO:0007669"/>
    <property type="project" value="TreeGrafter"/>
</dbReference>
<feature type="domain" description="Thioester reductase (TE)" evidence="2">
    <location>
        <begin position="8"/>
        <end position="107"/>
    </location>
</feature>
<dbReference type="GO" id="GO:0080019">
    <property type="term" value="F:alcohol-forming very long-chain fatty acyl-CoA reductase activity"/>
    <property type="evidence" value="ECO:0007669"/>
    <property type="project" value="InterPro"/>
</dbReference>
<dbReference type="EMBL" id="KQ438211">
    <property type="protein sequence ID" value="KOX67261.1"/>
    <property type="molecule type" value="Genomic_DNA"/>
</dbReference>
<comment type="similarity">
    <text evidence="1">Belongs to the fatty acyl-CoA reductase family.</text>
</comment>
<keyword evidence="1" id="KW-0560">Oxidoreductase</keyword>
<dbReference type="EC" id="1.2.1.84" evidence="1"/>
<dbReference type="SUPFAM" id="SSF51735">
    <property type="entry name" value="NAD(P)-binding Rossmann-fold domains"/>
    <property type="match status" value="1"/>
</dbReference>
<evidence type="ECO:0000256" key="1">
    <source>
        <dbReference type="RuleBase" id="RU363097"/>
    </source>
</evidence>
<dbReference type="GO" id="GO:0102965">
    <property type="term" value="F:alcohol-forming long-chain fatty acyl-CoA reductase activity"/>
    <property type="evidence" value="ECO:0007669"/>
    <property type="project" value="UniProtKB-EC"/>
</dbReference>
<dbReference type="InterPro" id="IPR026055">
    <property type="entry name" value="FAR"/>
</dbReference>
<comment type="function">
    <text evidence="1">Catalyzes the reduction of fatty acyl-CoA to fatty alcohols.</text>
</comment>
<gene>
    <name evidence="3" type="ORF">WN51_00035</name>
</gene>
<evidence type="ECO:0000313" key="3">
    <source>
        <dbReference type="EMBL" id="KOX67261.1"/>
    </source>
</evidence>
<dbReference type="Gene3D" id="3.40.50.720">
    <property type="entry name" value="NAD(P)-binding Rossmann-like Domain"/>
    <property type="match status" value="1"/>
</dbReference>
<keyword evidence="1" id="KW-0443">Lipid metabolism</keyword>
<name>A0A0N0BBA3_9HYME</name>
<dbReference type="PANTHER" id="PTHR11011:SF45">
    <property type="entry name" value="FATTY ACYL-COA REDUCTASE CG8306-RELATED"/>
    <property type="match status" value="1"/>
</dbReference>
<dbReference type="Proteomes" id="UP000053105">
    <property type="component" value="Unassembled WGS sequence"/>
</dbReference>
<dbReference type="InterPro" id="IPR036291">
    <property type="entry name" value="NAD(P)-bd_dom_sf"/>
</dbReference>
<reference evidence="3 4" key="1">
    <citation type="submission" date="2015-07" db="EMBL/GenBank/DDBJ databases">
        <title>The genome of Melipona quadrifasciata.</title>
        <authorList>
            <person name="Pan H."/>
            <person name="Kapheim K."/>
        </authorList>
    </citation>
    <scope>NUCLEOTIDE SEQUENCE [LARGE SCALE GENOMIC DNA]</scope>
    <source>
        <strain evidence="3">0111107301</strain>
        <tissue evidence="3">Whole body</tissue>
    </source>
</reference>
<comment type="catalytic activity">
    <reaction evidence="1">
        <text>a long-chain fatty acyl-CoA + 2 NADPH + 2 H(+) = a long-chain primary fatty alcohol + 2 NADP(+) + CoA</text>
        <dbReference type="Rhea" id="RHEA:52716"/>
        <dbReference type="ChEBI" id="CHEBI:15378"/>
        <dbReference type="ChEBI" id="CHEBI:57287"/>
        <dbReference type="ChEBI" id="CHEBI:57783"/>
        <dbReference type="ChEBI" id="CHEBI:58349"/>
        <dbReference type="ChEBI" id="CHEBI:77396"/>
        <dbReference type="ChEBI" id="CHEBI:83139"/>
        <dbReference type="EC" id="1.2.1.84"/>
    </reaction>
</comment>